<feature type="transmembrane region" description="Helical" evidence="8">
    <location>
        <begin position="163"/>
        <end position="196"/>
    </location>
</feature>
<evidence type="ECO:0000256" key="5">
    <source>
        <dbReference type="ARBA" id="ARBA00022692"/>
    </source>
</evidence>
<accession>A0A9X2AP96</accession>
<evidence type="ECO:0000256" key="3">
    <source>
        <dbReference type="ARBA" id="ARBA00022676"/>
    </source>
</evidence>
<evidence type="ECO:0000259" key="9">
    <source>
        <dbReference type="Pfam" id="PF13231"/>
    </source>
</evidence>
<sequence>MKVDSSLDLPAQRAGWARHAPPAFAALTVAGWVVLACCVNPAQFADSIEQYNWAHSLELGYWKHPPLPTWLMALAICLMGASPATAYLLAALCLAGCAFCTWKIAQRLLPPGSSAPAIAVVLWSLHQGFSWRAQTYNHNTVLVLAIAAMVWATLVAVQSRRLLHWGIVGLLAGAALLSKYQAVVPILGVLFVLWRIGVLRGPQGQRRGVALALLVACAVFLPHLLWSLQHGLPSYQYFKQSAPVLGYSERIVRWLSFLTNQLRFHLPMLAALGVAVLFARARPAEPSTGAANSTLVTQWFWGLVGIPFLVLMAIVLLGGVKLQSFWGLQTMQFVPLLIAWQISRLPFRIRLKPLVFAALAIHLAGAFLYMRSISSPTAQRSLTSADRIFPARTMAARALADWQAATTCPLRYVVGPGFEAGLISVYSGAYPSVLEDGDFHKSPWIDRADLQRRGALIIGSALPGPGLSSPPQMHSMEVPARRRGAAGQTQQLYWSVTPPREPCPG</sequence>
<evidence type="ECO:0000256" key="8">
    <source>
        <dbReference type="SAM" id="Phobius"/>
    </source>
</evidence>
<evidence type="ECO:0000256" key="7">
    <source>
        <dbReference type="ARBA" id="ARBA00023136"/>
    </source>
</evidence>
<dbReference type="AlphaFoldDB" id="A0A9X2AP96"/>
<keyword evidence="7 8" id="KW-0472">Membrane</keyword>
<dbReference type="Pfam" id="PF13231">
    <property type="entry name" value="PMT_2"/>
    <property type="match status" value="1"/>
</dbReference>
<keyword evidence="11" id="KW-1185">Reference proteome</keyword>
<dbReference type="Proteomes" id="UP001139447">
    <property type="component" value="Unassembled WGS sequence"/>
</dbReference>
<feature type="transmembrane region" description="Helical" evidence="8">
    <location>
        <begin position="354"/>
        <end position="370"/>
    </location>
</feature>
<dbReference type="PANTHER" id="PTHR33908">
    <property type="entry name" value="MANNOSYLTRANSFERASE YKCB-RELATED"/>
    <property type="match status" value="1"/>
</dbReference>
<evidence type="ECO:0000256" key="4">
    <source>
        <dbReference type="ARBA" id="ARBA00022679"/>
    </source>
</evidence>
<dbReference type="GO" id="GO:0009103">
    <property type="term" value="P:lipopolysaccharide biosynthetic process"/>
    <property type="evidence" value="ECO:0007669"/>
    <property type="project" value="UniProtKB-ARBA"/>
</dbReference>
<feature type="transmembrane region" description="Helical" evidence="8">
    <location>
        <begin position="299"/>
        <end position="319"/>
    </location>
</feature>
<keyword evidence="6 8" id="KW-1133">Transmembrane helix</keyword>
<name>A0A9X2AP96_9BURK</name>
<evidence type="ECO:0000313" key="10">
    <source>
        <dbReference type="EMBL" id="MCJ0763252.1"/>
    </source>
</evidence>
<feature type="transmembrane region" description="Helical" evidence="8">
    <location>
        <begin position="325"/>
        <end position="342"/>
    </location>
</feature>
<dbReference type="InterPro" id="IPR038731">
    <property type="entry name" value="RgtA/B/C-like"/>
</dbReference>
<feature type="transmembrane region" description="Helical" evidence="8">
    <location>
        <begin position="140"/>
        <end position="157"/>
    </location>
</feature>
<protein>
    <submittedName>
        <fullName evidence="10">Glycosyltransferase family 39 protein</fullName>
    </submittedName>
</protein>
<dbReference type="EMBL" id="JALGBI010000001">
    <property type="protein sequence ID" value="MCJ0763252.1"/>
    <property type="molecule type" value="Genomic_DNA"/>
</dbReference>
<keyword evidence="4" id="KW-0808">Transferase</keyword>
<feature type="domain" description="Glycosyltransferase RgtA/B/C/D-like" evidence="9">
    <location>
        <begin position="63"/>
        <end position="226"/>
    </location>
</feature>
<evidence type="ECO:0000256" key="6">
    <source>
        <dbReference type="ARBA" id="ARBA00022989"/>
    </source>
</evidence>
<dbReference type="GO" id="GO:0005886">
    <property type="term" value="C:plasma membrane"/>
    <property type="evidence" value="ECO:0007669"/>
    <property type="project" value="UniProtKB-SubCell"/>
</dbReference>
<comment type="caution">
    <text evidence="10">The sequence shown here is derived from an EMBL/GenBank/DDBJ whole genome shotgun (WGS) entry which is preliminary data.</text>
</comment>
<keyword evidence="5 8" id="KW-0812">Transmembrane</keyword>
<feature type="transmembrane region" description="Helical" evidence="8">
    <location>
        <begin position="70"/>
        <end position="99"/>
    </location>
</feature>
<keyword evidence="2" id="KW-1003">Cell membrane</keyword>
<evidence type="ECO:0000256" key="1">
    <source>
        <dbReference type="ARBA" id="ARBA00004651"/>
    </source>
</evidence>
<proteinExistence type="predicted"/>
<keyword evidence="3" id="KW-0328">Glycosyltransferase</keyword>
<organism evidence="10 11">
    <name type="scientific">Variovorax terrae</name>
    <dbReference type="NCBI Taxonomy" id="2923278"/>
    <lineage>
        <taxon>Bacteria</taxon>
        <taxon>Pseudomonadati</taxon>
        <taxon>Pseudomonadota</taxon>
        <taxon>Betaproteobacteria</taxon>
        <taxon>Burkholderiales</taxon>
        <taxon>Comamonadaceae</taxon>
        <taxon>Variovorax</taxon>
    </lineage>
</organism>
<dbReference type="PANTHER" id="PTHR33908:SF11">
    <property type="entry name" value="MEMBRANE PROTEIN"/>
    <property type="match status" value="1"/>
</dbReference>
<feature type="transmembrane region" description="Helical" evidence="8">
    <location>
        <begin position="208"/>
        <end position="228"/>
    </location>
</feature>
<reference evidence="10" key="1">
    <citation type="submission" date="2022-03" db="EMBL/GenBank/DDBJ databases">
        <authorList>
            <person name="Woo C.Y."/>
        </authorList>
    </citation>
    <scope>NUCLEOTIDE SEQUENCE</scope>
    <source>
        <strain evidence="10">CYS-02</strain>
    </source>
</reference>
<evidence type="ECO:0000256" key="2">
    <source>
        <dbReference type="ARBA" id="ARBA00022475"/>
    </source>
</evidence>
<dbReference type="GO" id="GO:0016763">
    <property type="term" value="F:pentosyltransferase activity"/>
    <property type="evidence" value="ECO:0007669"/>
    <property type="project" value="TreeGrafter"/>
</dbReference>
<dbReference type="RefSeq" id="WP_243305848.1">
    <property type="nucleotide sequence ID" value="NZ_JALGBI010000001.1"/>
</dbReference>
<comment type="subcellular location">
    <subcellularLocation>
        <location evidence="1">Cell membrane</location>
        <topology evidence="1">Multi-pass membrane protein</topology>
    </subcellularLocation>
</comment>
<dbReference type="InterPro" id="IPR050297">
    <property type="entry name" value="LipidA_mod_glycosyltrf_83"/>
</dbReference>
<feature type="transmembrane region" description="Helical" evidence="8">
    <location>
        <begin position="262"/>
        <end position="279"/>
    </location>
</feature>
<gene>
    <name evidence="10" type="ORF">MMF98_08525</name>
</gene>
<evidence type="ECO:0000313" key="11">
    <source>
        <dbReference type="Proteomes" id="UP001139447"/>
    </source>
</evidence>